<dbReference type="AlphaFoldDB" id="A0A5Q0QF62"/>
<dbReference type="InterPro" id="IPR012944">
    <property type="entry name" value="SusD_RagB_dom"/>
</dbReference>
<dbReference type="PROSITE" id="PS51257">
    <property type="entry name" value="PROKAR_LIPOPROTEIN"/>
    <property type="match status" value="1"/>
</dbReference>
<dbReference type="EMBL" id="CP045652">
    <property type="protein sequence ID" value="QGA28246.1"/>
    <property type="molecule type" value="Genomic_DNA"/>
</dbReference>
<dbReference type="InterPro" id="IPR011990">
    <property type="entry name" value="TPR-like_helical_dom_sf"/>
</dbReference>
<dbReference type="KEGG" id="sphe:GFH32_12265"/>
<evidence type="ECO:0000256" key="2">
    <source>
        <dbReference type="ARBA" id="ARBA00006275"/>
    </source>
</evidence>
<feature type="chain" id="PRO_5024997203" evidence="6">
    <location>
        <begin position="22"/>
        <end position="501"/>
    </location>
</feature>
<gene>
    <name evidence="9" type="ORF">GFH32_12265</name>
</gene>
<name>A0A5Q0QF62_9SPHI</name>
<evidence type="ECO:0000256" key="4">
    <source>
        <dbReference type="ARBA" id="ARBA00023136"/>
    </source>
</evidence>
<dbReference type="InterPro" id="IPR033985">
    <property type="entry name" value="SusD-like_N"/>
</dbReference>
<keyword evidence="4" id="KW-0472">Membrane</keyword>
<dbReference type="Gene3D" id="1.25.40.390">
    <property type="match status" value="1"/>
</dbReference>
<dbReference type="CDD" id="cd08977">
    <property type="entry name" value="SusD"/>
    <property type="match status" value="1"/>
</dbReference>
<feature type="signal peptide" evidence="6">
    <location>
        <begin position="1"/>
        <end position="21"/>
    </location>
</feature>
<comment type="subcellular location">
    <subcellularLocation>
        <location evidence="1">Cell outer membrane</location>
    </subcellularLocation>
</comment>
<evidence type="ECO:0000256" key="6">
    <source>
        <dbReference type="SAM" id="SignalP"/>
    </source>
</evidence>
<evidence type="ECO:0000256" key="5">
    <source>
        <dbReference type="ARBA" id="ARBA00023237"/>
    </source>
</evidence>
<evidence type="ECO:0000259" key="8">
    <source>
        <dbReference type="Pfam" id="PF14322"/>
    </source>
</evidence>
<evidence type="ECO:0000259" key="7">
    <source>
        <dbReference type="Pfam" id="PF07980"/>
    </source>
</evidence>
<keyword evidence="10" id="KW-1185">Reference proteome</keyword>
<evidence type="ECO:0000313" key="10">
    <source>
        <dbReference type="Proteomes" id="UP000326921"/>
    </source>
</evidence>
<organism evidence="9 10">
    <name type="scientific">Sphingobacterium zhuxiongii</name>
    <dbReference type="NCBI Taxonomy" id="2662364"/>
    <lineage>
        <taxon>Bacteria</taxon>
        <taxon>Pseudomonadati</taxon>
        <taxon>Bacteroidota</taxon>
        <taxon>Sphingobacteriia</taxon>
        <taxon>Sphingobacteriales</taxon>
        <taxon>Sphingobacteriaceae</taxon>
        <taxon>Sphingobacterium</taxon>
    </lineage>
</organism>
<dbReference type="Pfam" id="PF07980">
    <property type="entry name" value="SusD_RagB"/>
    <property type="match status" value="1"/>
</dbReference>
<evidence type="ECO:0000256" key="3">
    <source>
        <dbReference type="ARBA" id="ARBA00022729"/>
    </source>
</evidence>
<sequence length="501" mass="55367">MKVKNLLTYSAVLLMSMASCTKTLELDPVSQISNQSFWKSEADVTGALNGMYVRLRGQAIGNLFAWGELRAETMDRSLAGAAGLQVFYFNELDRANVGTAAGNGMVNSTWQGMYTVIHDANLLLKFAPGITYSSDAVKNQVLAEAYTMRAYAYFVLTKTWGALPIVTDPTEGYKPEVIMKERSSKEEVMKLIKSDMEAALSLYPNSNFKTGRNMWSKPATYALKAEVNLWTGKTMGGGANDFQAALTSIAEIEKSDVALLDNYASIFDYENKGNKEVLMAVRFQDLEAGDNIFANIYMSGAYMTSAADQASKDKLGVLGGLPIMAMSQLARNQFTLDDQRRDATFIEVNIPKAGGGTEVFASAVSKFSGTVIGGNRRFIDDIILYRYADVLLMKAEAQNALNQDPTEAINKVRKRAYGANYSNHIYVHSSATLANDAILKERLLELAVEGKRWWDLIRFDKAFDLVPSLQAKKGKDYLKLFPIAETTLSLEPKIQQNEGYL</sequence>
<dbReference type="SUPFAM" id="SSF48452">
    <property type="entry name" value="TPR-like"/>
    <property type="match status" value="1"/>
</dbReference>
<evidence type="ECO:0000313" key="9">
    <source>
        <dbReference type="EMBL" id="QGA28246.1"/>
    </source>
</evidence>
<dbReference type="Pfam" id="PF14322">
    <property type="entry name" value="SusD-like_3"/>
    <property type="match status" value="1"/>
</dbReference>
<keyword evidence="5" id="KW-0998">Cell outer membrane</keyword>
<feature type="domain" description="SusD-like N-terminal" evidence="8">
    <location>
        <begin position="42"/>
        <end position="228"/>
    </location>
</feature>
<dbReference type="GO" id="GO:0009279">
    <property type="term" value="C:cell outer membrane"/>
    <property type="evidence" value="ECO:0007669"/>
    <property type="project" value="UniProtKB-SubCell"/>
</dbReference>
<evidence type="ECO:0000256" key="1">
    <source>
        <dbReference type="ARBA" id="ARBA00004442"/>
    </source>
</evidence>
<keyword evidence="3 6" id="KW-0732">Signal</keyword>
<proteinExistence type="inferred from homology"/>
<feature type="domain" description="RagB/SusD" evidence="7">
    <location>
        <begin position="380"/>
        <end position="499"/>
    </location>
</feature>
<accession>A0A5Q0QF62</accession>
<protein>
    <submittedName>
        <fullName evidence="9">RagB/SusD family nutrient uptake outer membrane protein</fullName>
    </submittedName>
</protein>
<comment type="similarity">
    <text evidence="2">Belongs to the SusD family.</text>
</comment>
<dbReference type="Proteomes" id="UP000326921">
    <property type="component" value="Chromosome"/>
</dbReference>
<reference evidence="9 10" key="1">
    <citation type="submission" date="2019-10" db="EMBL/GenBank/DDBJ databases">
        <authorList>
            <person name="Dong K."/>
        </authorList>
    </citation>
    <scope>NUCLEOTIDE SEQUENCE [LARGE SCALE GENOMIC DNA]</scope>
    <source>
        <strain evidence="10">dk4302</strain>
    </source>
</reference>